<dbReference type="AlphaFoldDB" id="A0A0F9MY79"/>
<dbReference type="EMBL" id="LAZR01007999">
    <property type="protein sequence ID" value="KKM81575.1"/>
    <property type="molecule type" value="Genomic_DNA"/>
</dbReference>
<accession>A0A0F9MY79</accession>
<name>A0A0F9MY79_9ZZZZ</name>
<comment type="caution">
    <text evidence="1">The sequence shown here is derived from an EMBL/GenBank/DDBJ whole genome shotgun (WGS) entry which is preliminary data.</text>
</comment>
<protein>
    <submittedName>
        <fullName evidence="1">Uncharacterized protein</fullName>
    </submittedName>
</protein>
<reference evidence="1" key="1">
    <citation type="journal article" date="2015" name="Nature">
        <title>Complex archaea that bridge the gap between prokaryotes and eukaryotes.</title>
        <authorList>
            <person name="Spang A."/>
            <person name="Saw J.H."/>
            <person name="Jorgensen S.L."/>
            <person name="Zaremba-Niedzwiedzka K."/>
            <person name="Martijn J."/>
            <person name="Lind A.E."/>
            <person name="van Eijk R."/>
            <person name="Schleper C."/>
            <person name="Guy L."/>
            <person name="Ettema T.J."/>
        </authorList>
    </citation>
    <scope>NUCLEOTIDE SEQUENCE</scope>
</reference>
<organism evidence="1">
    <name type="scientific">marine sediment metagenome</name>
    <dbReference type="NCBI Taxonomy" id="412755"/>
    <lineage>
        <taxon>unclassified sequences</taxon>
        <taxon>metagenomes</taxon>
        <taxon>ecological metagenomes</taxon>
    </lineage>
</organism>
<sequence>MGNEHKLTIAEMNPDPALCPEVMLSGFSEFPLGTRLWFEQLIAPPGWKKINNGQNEITRILCEKL</sequence>
<evidence type="ECO:0000313" key="1">
    <source>
        <dbReference type="EMBL" id="KKM81575.1"/>
    </source>
</evidence>
<proteinExistence type="predicted"/>
<gene>
    <name evidence="1" type="ORF">LCGC14_1328360</name>
</gene>